<dbReference type="AlphaFoldDB" id="A0A1M7ZDW0"/>
<dbReference type="PANTHER" id="PTHR30266:SF2">
    <property type="entry name" value="LARGE-CONDUCTANCE MECHANOSENSITIVE CHANNEL"/>
    <property type="match status" value="1"/>
</dbReference>
<dbReference type="Gene3D" id="1.10.1200.120">
    <property type="entry name" value="Large-conductance mechanosensitive channel, MscL, domain 1"/>
    <property type="match status" value="1"/>
</dbReference>
<evidence type="ECO:0000256" key="4">
    <source>
        <dbReference type="ARBA" id="ARBA00022475"/>
    </source>
</evidence>
<dbReference type="GO" id="GO:0005886">
    <property type="term" value="C:plasma membrane"/>
    <property type="evidence" value="ECO:0007669"/>
    <property type="project" value="UniProtKB-SubCell"/>
</dbReference>
<comment type="similarity">
    <text evidence="2 10">Belongs to the MscL family.</text>
</comment>
<dbReference type="HAMAP" id="MF_00115">
    <property type="entry name" value="MscL"/>
    <property type="match status" value="1"/>
</dbReference>
<evidence type="ECO:0000256" key="10">
    <source>
        <dbReference type="HAMAP-Rule" id="MF_00115"/>
    </source>
</evidence>
<organism evidence="11 12">
    <name type="scientific">Pseudoxanthobacter soli DSM 19599</name>
    <dbReference type="NCBI Taxonomy" id="1123029"/>
    <lineage>
        <taxon>Bacteria</taxon>
        <taxon>Pseudomonadati</taxon>
        <taxon>Pseudomonadota</taxon>
        <taxon>Alphaproteobacteria</taxon>
        <taxon>Hyphomicrobiales</taxon>
        <taxon>Segnochrobactraceae</taxon>
        <taxon>Pseudoxanthobacter</taxon>
    </lineage>
</organism>
<dbReference type="NCBIfam" id="TIGR00220">
    <property type="entry name" value="mscL"/>
    <property type="match status" value="1"/>
</dbReference>
<keyword evidence="12" id="KW-1185">Reference proteome</keyword>
<gene>
    <name evidence="10" type="primary">mscL</name>
    <name evidence="11" type="ORF">SAMN02745172_01244</name>
</gene>
<evidence type="ECO:0000256" key="3">
    <source>
        <dbReference type="ARBA" id="ARBA00022448"/>
    </source>
</evidence>
<evidence type="ECO:0000256" key="6">
    <source>
        <dbReference type="ARBA" id="ARBA00022989"/>
    </source>
</evidence>
<dbReference type="SUPFAM" id="SSF81330">
    <property type="entry name" value="Gated mechanosensitive channel"/>
    <property type="match status" value="1"/>
</dbReference>
<accession>A0A1M7ZDW0</accession>
<dbReference type="Pfam" id="PF01741">
    <property type="entry name" value="MscL"/>
    <property type="match status" value="1"/>
</dbReference>
<dbReference type="EMBL" id="FRXO01000002">
    <property type="protein sequence ID" value="SHO63022.1"/>
    <property type="molecule type" value="Genomic_DNA"/>
</dbReference>
<feature type="transmembrane region" description="Helical" evidence="10">
    <location>
        <begin position="87"/>
        <end position="108"/>
    </location>
</feature>
<dbReference type="PANTHER" id="PTHR30266">
    <property type="entry name" value="MECHANOSENSITIVE CHANNEL MSCL"/>
    <property type="match status" value="1"/>
</dbReference>
<evidence type="ECO:0000256" key="7">
    <source>
        <dbReference type="ARBA" id="ARBA00023065"/>
    </source>
</evidence>
<dbReference type="InterPro" id="IPR019823">
    <property type="entry name" value="Mechanosensitive_channel_CS"/>
</dbReference>
<evidence type="ECO:0000256" key="2">
    <source>
        <dbReference type="ARBA" id="ARBA00007254"/>
    </source>
</evidence>
<dbReference type="InterPro" id="IPR037673">
    <property type="entry name" value="MSC/AndL"/>
</dbReference>
<dbReference type="InterPro" id="IPR036019">
    <property type="entry name" value="MscL_channel"/>
</dbReference>
<comment type="function">
    <text evidence="10">Channel that opens in response to stretch forces in the membrane lipid bilayer. May participate in the regulation of osmotic pressure changes within the cell.</text>
</comment>
<name>A0A1M7ZDW0_9HYPH</name>
<dbReference type="NCBIfam" id="NF010557">
    <property type="entry name" value="PRK13952.1"/>
    <property type="match status" value="1"/>
</dbReference>
<reference evidence="11 12" key="1">
    <citation type="submission" date="2016-12" db="EMBL/GenBank/DDBJ databases">
        <authorList>
            <person name="Song W.-J."/>
            <person name="Kurnit D.M."/>
        </authorList>
    </citation>
    <scope>NUCLEOTIDE SEQUENCE [LARGE SCALE GENOMIC DNA]</scope>
    <source>
        <strain evidence="11 12">DSM 19599</strain>
    </source>
</reference>
<keyword evidence="3 10" id="KW-0813">Transport</keyword>
<feature type="transmembrane region" description="Helical" evidence="10">
    <location>
        <begin position="20"/>
        <end position="38"/>
    </location>
</feature>
<dbReference type="PRINTS" id="PR01264">
    <property type="entry name" value="MECHCHANNEL"/>
</dbReference>
<dbReference type="InterPro" id="IPR001185">
    <property type="entry name" value="MS_channel"/>
</dbReference>
<comment type="subunit">
    <text evidence="10">Homopentamer.</text>
</comment>
<comment type="subcellular location">
    <subcellularLocation>
        <location evidence="10">Cell inner membrane</location>
        <topology evidence="10">Multi-pass membrane protein</topology>
    </subcellularLocation>
    <subcellularLocation>
        <location evidence="1">Cell membrane</location>
        <topology evidence="1">Multi-pass membrane protein</topology>
    </subcellularLocation>
</comment>
<dbReference type="GO" id="GO:0008381">
    <property type="term" value="F:mechanosensitive monoatomic ion channel activity"/>
    <property type="evidence" value="ECO:0007669"/>
    <property type="project" value="UniProtKB-UniRule"/>
</dbReference>
<evidence type="ECO:0000256" key="8">
    <source>
        <dbReference type="ARBA" id="ARBA00023136"/>
    </source>
</evidence>
<dbReference type="Proteomes" id="UP000186406">
    <property type="component" value="Unassembled WGS sequence"/>
</dbReference>
<evidence type="ECO:0000313" key="11">
    <source>
        <dbReference type="EMBL" id="SHO63022.1"/>
    </source>
</evidence>
<evidence type="ECO:0000256" key="5">
    <source>
        <dbReference type="ARBA" id="ARBA00022692"/>
    </source>
</evidence>
<keyword evidence="8 10" id="KW-0472">Membrane</keyword>
<protein>
    <recommendedName>
        <fullName evidence="10">Large-conductance mechanosensitive channel</fullName>
    </recommendedName>
</protein>
<dbReference type="NCBIfam" id="NF001843">
    <property type="entry name" value="PRK00567.1-4"/>
    <property type="match status" value="1"/>
</dbReference>
<dbReference type="PROSITE" id="PS01327">
    <property type="entry name" value="MSCL"/>
    <property type="match status" value="1"/>
</dbReference>
<proteinExistence type="inferred from homology"/>
<keyword evidence="4 10" id="KW-1003">Cell membrane</keyword>
<sequence length="152" mass="15679">MSSILKEFRDFAIKGNMLDLAIGVIIGGVFGAIVSSLVQDILMPPIGLALGGVDFTNMFVTLRDGTPPGPYVSLAAAQAAGAVTLNIGLFLNAVVKFAIVAVALFVVVKGINKMRAIAEGEKKAAPPPPPSSEVVLLTEIRDLLAAKAAPKP</sequence>
<keyword evidence="10" id="KW-0997">Cell inner membrane</keyword>
<evidence type="ECO:0000256" key="1">
    <source>
        <dbReference type="ARBA" id="ARBA00004651"/>
    </source>
</evidence>
<dbReference type="STRING" id="1123029.SAMN02745172_01244"/>
<keyword evidence="6 10" id="KW-1133">Transmembrane helix</keyword>
<keyword evidence="9 10" id="KW-0407">Ion channel</keyword>
<keyword evidence="5 10" id="KW-0812">Transmembrane</keyword>
<keyword evidence="7 10" id="KW-0406">Ion transport</keyword>
<evidence type="ECO:0000256" key="9">
    <source>
        <dbReference type="ARBA" id="ARBA00023303"/>
    </source>
</evidence>
<evidence type="ECO:0000313" key="12">
    <source>
        <dbReference type="Proteomes" id="UP000186406"/>
    </source>
</evidence>